<dbReference type="RefSeq" id="WP_379318948.1">
    <property type="nucleotide sequence ID" value="NZ_JBHTLM010000005.1"/>
</dbReference>
<dbReference type="Gene3D" id="3.30.460.40">
    <property type="match status" value="1"/>
</dbReference>
<accession>A0ABW3RXB1</accession>
<evidence type="ECO:0000313" key="1">
    <source>
        <dbReference type="EMBL" id="MFD1176501.1"/>
    </source>
</evidence>
<reference evidence="2" key="1">
    <citation type="journal article" date="2019" name="Int. J. Syst. Evol. Microbiol.">
        <title>The Global Catalogue of Microorganisms (GCM) 10K type strain sequencing project: providing services to taxonomists for standard genome sequencing and annotation.</title>
        <authorList>
            <consortium name="The Broad Institute Genomics Platform"/>
            <consortium name="The Broad Institute Genome Sequencing Center for Infectious Disease"/>
            <person name="Wu L."/>
            <person name="Ma J."/>
        </authorList>
    </citation>
    <scope>NUCLEOTIDE SEQUENCE [LARGE SCALE GENOMIC DNA]</scope>
    <source>
        <strain evidence="2">CCUG 59189</strain>
    </source>
</reference>
<name>A0ABW3RXB1_9BACL</name>
<gene>
    <name evidence="1" type="ORF">ACFQ3W_09335</name>
</gene>
<sequence>MRGGWAIDFLLGKVTRPHDDIDLITWIQNREQLECALAEAGY</sequence>
<comment type="caution">
    <text evidence="1">The sequence shown here is derived from an EMBL/GenBank/DDBJ whole genome shotgun (WGS) entry which is preliminary data.</text>
</comment>
<dbReference type="Proteomes" id="UP001597262">
    <property type="component" value="Unassembled WGS sequence"/>
</dbReference>
<dbReference type="InterPro" id="IPR019646">
    <property type="entry name" value="Aminoglyc_AdlTrfase"/>
</dbReference>
<dbReference type="EMBL" id="JBHTLM010000005">
    <property type="protein sequence ID" value="MFD1176501.1"/>
    <property type="molecule type" value="Genomic_DNA"/>
</dbReference>
<dbReference type="Pfam" id="PF10706">
    <property type="entry name" value="Aminoglyc_resit"/>
    <property type="match status" value="1"/>
</dbReference>
<evidence type="ECO:0000313" key="2">
    <source>
        <dbReference type="Proteomes" id="UP001597262"/>
    </source>
</evidence>
<organism evidence="1 2">
    <name type="scientific">Paenibacillus puldeungensis</name>
    <dbReference type="NCBI Taxonomy" id="696536"/>
    <lineage>
        <taxon>Bacteria</taxon>
        <taxon>Bacillati</taxon>
        <taxon>Bacillota</taxon>
        <taxon>Bacilli</taxon>
        <taxon>Bacillales</taxon>
        <taxon>Paenibacillaceae</taxon>
        <taxon>Paenibacillus</taxon>
    </lineage>
</organism>
<protein>
    <submittedName>
        <fullName evidence="1">Nucleotidyltransferase domain-containing protein</fullName>
    </submittedName>
</protein>
<keyword evidence="2" id="KW-1185">Reference proteome</keyword>
<proteinExistence type="predicted"/>